<feature type="region of interest" description="Disordered" evidence="1">
    <location>
        <begin position="1216"/>
        <end position="1236"/>
    </location>
</feature>
<evidence type="ECO:0000313" key="3">
    <source>
        <dbReference type="EMBL" id="CAJ1970377.1"/>
    </source>
</evidence>
<dbReference type="EMBL" id="CAKOGP040002502">
    <property type="protein sequence ID" value="CAJ1970377.1"/>
    <property type="molecule type" value="Genomic_DNA"/>
</dbReference>
<feature type="compositionally biased region" description="Polar residues" evidence="1">
    <location>
        <begin position="177"/>
        <end position="188"/>
    </location>
</feature>
<accession>A0AAD2PYF2</accession>
<feature type="compositionally biased region" description="Acidic residues" evidence="1">
    <location>
        <begin position="40"/>
        <end position="51"/>
    </location>
</feature>
<name>A0AAD2PYF2_9STRA</name>
<reference evidence="3" key="1">
    <citation type="submission" date="2023-08" db="EMBL/GenBank/DDBJ databases">
        <authorList>
            <person name="Audoor S."/>
            <person name="Bilcke G."/>
        </authorList>
    </citation>
    <scope>NUCLEOTIDE SEQUENCE</scope>
</reference>
<feature type="region of interest" description="Disordered" evidence="1">
    <location>
        <begin position="622"/>
        <end position="660"/>
    </location>
</feature>
<organism evidence="3 4">
    <name type="scientific">Cylindrotheca closterium</name>
    <dbReference type="NCBI Taxonomy" id="2856"/>
    <lineage>
        <taxon>Eukaryota</taxon>
        <taxon>Sar</taxon>
        <taxon>Stramenopiles</taxon>
        <taxon>Ochrophyta</taxon>
        <taxon>Bacillariophyta</taxon>
        <taxon>Bacillariophyceae</taxon>
        <taxon>Bacillariophycidae</taxon>
        <taxon>Bacillariales</taxon>
        <taxon>Bacillariaceae</taxon>
        <taxon>Cylindrotheca</taxon>
    </lineage>
</organism>
<dbReference type="InterPro" id="IPR004046">
    <property type="entry name" value="GST_C"/>
</dbReference>
<dbReference type="PANTHER" id="PTHR43968:SF6">
    <property type="entry name" value="GLUTATHIONE S-TRANSFERASE OMEGA"/>
    <property type="match status" value="1"/>
</dbReference>
<feature type="compositionally biased region" description="Basic and acidic residues" evidence="1">
    <location>
        <begin position="331"/>
        <end position="342"/>
    </location>
</feature>
<evidence type="ECO:0000313" key="4">
    <source>
        <dbReference type="Proteomes" id="UP001295423"/>
    </source>
</evidence>
<dbReference type="Gene3D" id="3.40.30.10">
    <property type="entry name" value="Glutaredoxin"/>
    <property type="match status" value="1"/>
</dbReference>
<sequence>METSSVPQVYTQPIQRTSTESEAELLGFSQSMSSIHCIIEEEDEDVAEEQETEHNYEDEHSEMDSDKDDEIDSDGELNDDDDDDENEHTSADNSSVPIVDPFDLDDDIEDETEIDSDDEDEVELIRSMTLQDQQGLNHKTKKSLQDQMRLTQQQDIVRELESGNDSSDMDEPDWFQMNDNDGANTFGASSMTFSNSEYSSSYLSVEPTVQPLKGSGCSSMDFDDKYRDMSPPRMQDNTSSPTIEPLKGSLRDWDTHEKYRDMSPPRRNDSDSSFIEPIVEPLKGGSSMVELNDKYRDMSPPRRSAGVSPPRRSAGVSPPRRSTGVSPPRRSRLDPSRSERGFRTYGGGGLSSRGGFGGGGERNGLSQSERGQRTFFGGDGPRGRLGRVGPSPPSSSQHDELNRSERGLRTIGADLSRSERGLRTVGADLSRSERGLRTAFGSGAMTSPSKKRFVTKTLGADLSRSERGLRTVGADLSRSERGLRTIDTSSSCDMNRSERGLRVFGGADLSRSERGLRSIGADMSQSERGFRTIGGGSGGGPRPWMAQLVIEALRKAANGSNKYPDPSSNSKSTQSTITNNHIELLQQRKNDKSHEKEAVNGTSSVPKKQIFKSVAERLFAARNDYYSSPDPSRRTKTGSEPSSSKLLPSQKQDSVAEENPYRTPEISEHGMIGGTYDQNDGVTAPPQITAAPSTVQEMVQDYRILAGRLKSLIPSVSIYHQAKQELRDARVQFLDNCDDLFSDIANGEADKLIRQWFTSLKQQHEEAEVEEEYSGLNDEPKESPPAHESLEPREILDYVVEWEDIVSTHISEDVGILKKLKAEKDHYDSKIRKLRRRMSWLSFSKKPPTNEGSDSENTGGWGQSKLDRNRNKQSSASQSYDAKEKEVAFLLQQVTYYGWKDLYPLVEATMQEECRRFKEEEGGPFGKFMPPAIAEVEGVLADAFGVNADSNSQESKPLLVLDDTSPHATVAWMSMLEHEPNPSNPILFDLQSPGSDDGRLQEKKGAVNVRKMQEEHQLDESTPFLIHKGRVLFGTLPLAEYTDQCWKDQQALVPSDPLEKYNMNKFLRQHVKMEQIWNDTLVFWLEWHCGENSVAKQTSSAYAQKKQELELNTQRIVTKVEQIALAEFPGPYFCGQRFTLADIHLFAYWEHILLLLTMMQMRDPQVETGGNDDSSTKGIRHDWAFHASKLPRLSTWYENVSSRPSALAIQQSIGTRRFSSMTQDGKHTSNEMKQENRERRLDHLTKHYKSLQQCAATLSK</sequence>
<dbReference type="InterPro" id="IPR010987">
    <property type="entry name" value="Glutathione-S-Trfase_C-like"/>
</dbReference>
<feature type="compositionally biased region" description="Basic and acidic residues" evidence="1">
    <location>
        <begin position="249"/>
        <end position="270"/>
    </location>
</feature>
<evidence type="ECO:0000256" key="1">
    <source>
        <dbReference type="SAM" id="MobiDB-lite"/>
    </source>
</evidence>
<dbReference type="InterPro" id="IPR050983">
    <property type="entry name" value="GST_Omega/HSP26"/>
</dbReference>
<feature type="region of interest" description="Disordered" evidence="1">
    <location>
        <begin position="162"/>
        <end position="188"/>
    </location>
</feature>
<keyword evidence="4" id="KW-1185">Reference proteome</keyword>
<feature type="compositionally biased region" description="Basic and acidic residues" evidence="1">
    <location>
        <begin position="52"/>
        <end position="64"/>
    </location>
</feature>
<dbReference type="SUPFAM" id="SSF47616">
    <property type="entry name" value="GST C-terminal domain-like"/>
    <property type="match status" value="1"/>
</dbReference>
<comment type="caution">
    <text evidence="3">The sequence shown here is derived from an EMBL/GenBank/DDBJ whole genome shotgun (WGS) entry which is preliminary data.</text>
</comment>
<feature type="region of interest" description="Disordered" evidence="1">
    <location>
        <begin position="843"/>
        <end position="879"/>
    </location>
</feature>
<feature type="compositionally biased region" description="Acidic residues" evidence="1">
    <location>
        <begin position="102"/>
        <end position="120"/>
    </location>
</feature>
<dbReference type="Gene3D" id="1.20.1050.10">
    <property type="match status" value="1"/>
</dbReference>
<dbReference type="Pfam" id="PF00043">
    <property type="entry name" value="GST_C"/>
    <property type="match status" value="1"/>
</dbReference>
<feature type="compositionally biased region" description="Gly residues" evidence="1">
    <location>
        <begin position="344"/>
        <end position="362"/>
    </location>
</feature>
<feature type="compositionally biased region" description="Basic and acidic residues" evidence="1">
    <location>
        <begin position="778"/>
        <end position="790"/>
    </location>
</feature>
<feature type="compositionally biased region" description="Polar residues" evidence="1">
    <location>
        <begin position="638"/>
        <end position="653"/>
    </location>
</feature>
<feature type="compositionally biased region" description="Polar residues" evidence="1">
    <location>
        <begin position="1"/>
        <end position="20"/>
    </location>
</feature>
<dbReference type="InterPro" id="IPR036282">
    <property type="entry name" value="Glutathione-S-Trfase_C_sf"/>
</dbReference>
<feature type="region of interest" description="Disordered" evidence="1">
    <location>
        <begin position="1"/>
        <end position="120"/>
    </location>
</feature>
<feature type="compositionally biased region" description="Basic and acidic residues" evidence="1">
    <location>
        <begin position="291"/>
        <end position="300"/>
    </location>
</feature>
<feature type="region of interest" description="Disordered" evidence="1">
    <location>
        <begin position="767"/>
        <end position="790"/>
    </location>
</feature>
<dbReference type="PANTHER" id="PTHR43968">
    <property type="match status" value="1"/>
</dbReference>
<protein>
    <recommendedName>
        <fullName evidence="2">GST C-terminal domain-containing protein</fullName>
    </recommendedName>
</protein>
<feature type="domain" description="GST C-terminal" evidence="2">
    <location>
        <begin position="1056"/>
        <end position="1221"/>
    </location>
</feature>
<evidence type="ECO:0000259" key="2">
    <source>
        <dbReference type="PROSITE" id="PS50405"/>
    </source>
</evidence>
<proteinExistence type="predicted"/>
<feature type="compositionally biased region" description="Basic and acidic residues" evidence="1">
    <location>
        <begin position="1224"/>
        <end position="1236"/>
    </location>
</feature>
<feature type="compositionally biased region" description="Acidic residues" evidence="1">
    <location>
        <begin position="65"/>
        <end position="86"/>
    </location>
</feature>
<dbReference type="PROSITE" id="PS50405">
    <property type="entry name" value="GST_CTER"/>
    <property type="match status" value="1"/>
</dbReference>
<feature type="compositionally biased region" description="Basic and acidic residues" evidence="1">
    <location>
        <begin position="397"/>
        <end position="408"/>
    </location>
</feature>
<feature type="region of interest" description="Disordered" evidence="1">
    <location>
        <begin position="208"/>
        <end position="429"/>
    </location>
</feature>
<dbReference type="Proteomes" id="UP001295423">
    <property type="component" value="Unassembled WGS sequence"/>
</dbReference>
<dbReference type="GO" id="GO:0005737">
    <property type="term" value="C:cytoplasm"/>
    <property type="evidence" value="ECO:0007669"/>
    <property type="project" value="TreeGrafter"/>
</dbReference>
<gene>
    <name evidence="3" type="ORF">CYCCA115_LOCUS24396</name>
</gene>
<dbReference type="AlphaFoldDB" id="A0AAD2PYF2"/>